<dbReference type="RefSeq" id="WP_216941900.1">
    <property type="nucleotide sequence ID" value="NZ_CP077062.1"/>
</dbReference>
<evidence type="ECO:0000256" key="2">
    <source>
        <dbReference type="SAM" id="Phobius"/>
    </source>
</evidence>
<keyword evidence="2" id="KW-0812">Transmembrane</keyword>
<feature type="region of interest" description="Disordered" evidence="1">
    <location>
        <begin position="35"/>
        <end position="75"/>
    </location>
</feature>
<evidence type="ECO:0008006" key="5">
    <source>
        <dbReference type="Google" id="ProtNLM"/>
    </source>
</evidence>
<keyword evidence="2" id="KW-1133">Transmembrane helix</keyword>
<reference evidence="3" key="1">
    <citation type="submission" date="2021-06" db="EMBL/GenBank/DDBJ databases">
        <title>Complete genome sequence of Nocardioides sp. G188.</title>
        <authorList>
            <person name="Im W.-T."/>
        </authorList>
    </citation>
    <scope>NUCLEOTIDE SEQUENCE</scope>
    <source>
        <strain evidence="3">G188</strain>
    </source>
</reference>
<gene>
    <name evidence="3" type="ORF">KRR39_10145</name>
</gene>
<feature type="compositionally biased region" description="Basic and acidic residues" evidence="1">
    <location>
        <begin position="39"/>
        <end position="68"/>
    </location>
</feature>
<feature type="transmembrane region" description="Helical" evidence="2">
    <location>
        <begin position="6"/>
        <end position="25"/>
    </location>
</feature>
<dbReference type="Proteomes" id="UP000683575">
    <property type="component" value="Chromosome"/>
</dbReference>
<organism evidence="3 4">
    <name type="scientific">Nocardioides panacis</name>
    <dbReference type="NCBI Taxonomy" id="2849501"/>
    <lineage>
        <taxon>Bacteria</taxon>
        <taxon>Bacillati</taxon>
        <taxon>Actinomycetota</taxon>
        <taxon>Actinomycetes</taxon>
        <taxon>Propionibacteriales</taxon>
        <taxon>Nocardioidaceae</taxon>
        <taxon>Nocardioides</taxon>
    </lineage>
</organism>
<evidence type="ECO:0000313" key="4">
    <source>
        <dbReference type="Proteomes" id="UP000683575"/>
    </source>
</evidence>
<evidence type="ECO:0000313" key="3">
    <source>
        <dbReference type="EMBL" id="QWZ10054.1"/>
    </source>
</evidence>
<keyword evidence="4" id="KW-1185">Reference proteome</keyword>
<dbReference type="EMBL" id="CP077062">
    <property type="protein sequence ID" value="QWZ10054.1"/>
    <property type="molecule type" value="Genomic_DNA"/>
</dbReference>
<keyword evidence="2" id="KW-0472">Membrane</keyword>
<proteinExistence type="predicted"/>
<dbReference type="AlphaFoldDB" id="A0A975Y238"/>
<dbReference type="KEGG" id="nps:KRR39_10145"/>
<protein>
    <recommendedName>
        <fullName evidence="5">Secreted protein</fullName>
    </recommendedName>
</protein>
<sequence length="194" mass="21841">MDTITVVVVVVVVAVAAALVAFLLAKRRSSSQLQQRFGPEYERTVDETGDRRAAEKDLKQREKRRSQFEVRPLSSSAANRYRDDWNDIQRGFVDEPGSAVERADRLVIQMMRDSGYPVDEFELRADDISVDHPDVSQNYRDAHRVAVAQAQGQADTEQLRQAVTSYRRLVDALLENRGAADEGRASGTTDTEEQ</sequence>
<evidence type="ECO:0000256" key="1">
    <source>
        <dbReference type="SAM" id="MobiDB-lite"/>
    </source>
</evidence>
<accession>A0A975Y238</accession>
<name>A0A975Y238_9ACTN</name>